<dbReference type="InterPro" id="IPR017969">
    <property type="entry name" value="Heavy-metal-associated_CS"/>
</dbReference>
<keyword evidence="2" id="KW-1278">Translocase</keyword>
<dbReference type="AlphaFoldDB" id="A0A292Q2Y1"/>
<evidence type="ECO:0000256" key="3">
    <source>
        <dbReference type="SAM" id="Phobius"/>
    </source>
</evidence>
<sequence length="618" mass="66997">MSTKADTTPPQISFPFAANSSLPLPENMPAVDEVISRLPGRSGESVITTLLIPNLHCSTCSSTIEESLSGLSPPPLAISISILDHSVTVTHTQLLSPRDIIRVLLEVGFELDSVSSSSGSGGSIIGPSSSGHMITFQGNAYDWLEDMRVRIKEVMGKKNAGSERHLENCEMCRSEALREKGFSSYQSSVGPGSEGGATAWVPLSRGNEVSTDGSGVGDIQTPGHVPTDVVYEAVMSVGGMTCASCTNRVTEVLEALPAVKSVSVNLMGNSATVVFDARETGGAEPGAQKLVFEVEETGFECSLETLNALGGEAGIVVRGQVGVERAVTLKVEGMFCDHCPGRAVSALESSFPDELLSIVAPITRQSGLIHIKYTPRPPGFTLRHITAAISSVSPGFVVSVYHPPTMEERSRQLQLRERNRLLTRLIMCFIIAIPTFMIGIVWMTLVPKEDRVRRYLQEPMWAGSVTRIGWALLFLSTPVMFFVADVFHKRAIHEIMALWRKGSNVPVLRRFYRFGSMNLLVSLGVSISYFASVVLLALDAVTMPMMKAEGVSRHEGAHMGMEGMGGMEEPKRRPHTTTYFDSVVFLTMFLLIGKPVLGSLQQEQDCRRSQFTPGIATI</sequence>
<proteinExistence type="predicted"/>
<dbReference type="PANTHER" id="PTHR43520:SF32">
    <property type="entry name" value="COPPER RESISTANCE P-TYPE ATPASE (EUROFUNG)"/>
    <property type="match status" value="1"/>
</dbReference>
<feature type="transmembrane region" description="Helical" evidence="3">
    <location>
        <begin position="465"/>
        <end position="487"/>
    </location>
</feature>
<dbReference type="EMBL" id="LN890961">
    <property type="protein sequence ID" value="CUS14166.1"/>
    <property type="molecule type" value="Genomic_DNA"/>
</dbReference>
<dbReference type="FunFam" id="3.30.70.100:FF:000001">
    <property type="entry name" value="ATPase copper transporting beta"/>
    <property type="match status" value="1"/>
</dbReference>
<evidence type="ECO:0000313" key="5">
    <source>
        <dbReference type="EMBL" id="CUS14166.1"/>
    </source>
</evidence>
<feature type="transmembrane region" description="Helical" evidence="3">
    <location>
        <begin position="519"/>
        <end position="538"/>
    </location>
</feature>
<evidence type="ECO:0000313" key="6">
    <source>
        <dbReference type="Proteomes" id="UP001412239"/>
    </source>
</evidence>
<gene>
    <name evidence="5" type="ORF">GSTUAT00001679001</name>
</gene>
<feature type="transmembrane region" description="Helical" evidence="3">
    <location>
        <begin position="382"/>
        <end position="401"/>
    </location>
</feature>
<dbReference type="GO" id="GO:0016020">
    <property type="term" value="C:membrane"/>
    <property type="evidence" value="ECO:0007669"/>
    <property type="project" value="TreeGrafter"/>
</dbReference>
<dbReference type="PANTHER" id="PTHR43520">
    <property type="entry name" value="ATP7, ISOFORM B"/>
    <property type="match status" value="1"/>
</dbReference>
<dbReference type="Proteomes" id="UP001412239">
    <property type="component" value="Unassembled WGS sequence"/>
</dbReference>
<dbReference type="PROSITE" id="PS50846">
    <property type="entry name" value="HMA_2"/>
    <property type="match status" value="1"/>
</dbReference>
<evidence type="ECO:0000256" key="2">
    <source>
        <dbReference type="ARBA" id="ARBA00022967"/>
    </source>
</evidence>
<evidence type="ECO:0000259" key="4">
    <source>
        <dbReference type="PROSITE" id="PS50846"/>
    </source>
</evidence>
<feature type="transmembrane region" description="Helical" evidence="3">
    <location>
        <begin position="421"/>
        <end position="445"/>
    </location>
</feature>
<evidence type="ECO:0000256" key="1">
    <source>
        <dbReference type="ARBA" id="ARBA00022723"/>
    </source>
</evidence>
<dbReference type="CDD" id="cd00371">
    <property type="entry name" value="HMA"/>
    <property type="match status" value="2"/>
</dbReference>
<feature type="transmembrane region" description="Helical" evidence="3">
    <location>
        <begin position="579"/>
        <end position="600"/>
    </location>
</feature>
<keyword evidence="3" id="KW-0812">Transmembrane</keyword>
<organism evidence="5 6">
    <name type="scientific">Tuber aestivum</name>
    <name type="common">summer truffle</name>
    <dbReference type="NCBI Taxonomy" id="59557"/>
    <lineage>
        <taxon>Eukaryota</taxon>
        <taxon>Fungi</taxon>
        <taxon>Dikarya</taxon>
        <taxon>Ascomycota</taxon>
        <taxon>Pezizomycotina</taxon>
        <taxon>Pezizomycetes</taxon>
        <taxon>Pezizales</taxon>
        <taxon>Tuberaceae</taxon>
        <taxon>Tuber</taxon>
    </lineage>
</organism>
<keyword evidence="3" id="KW-1133">Transmembrane helix</keyword>
<dbReference type="SUPFAM" id="SSF55008">
    <property type="entry name" value="HMA, heavy metal-associated domain"/>
    <property type="match status" value="2"/>
</dbReference>
<dbReference type="GO" id="GO:0043682">
    <property type="term" value="F:P-type divalent copper transporter activity"/>
    <property type="evidence" value="ECO:0007669"/>
    <property type="project" value="TreeGrafter"/>
</dbReference>
<keyword evidence="3" id="KW-0472">Membrane</keyword>
<dbReference type="Pfam" id="PF00403">
    <property type="entry name" value="HMA"/>
    <property type="match status" value="1"/>
</dbReference>
<accession>A0A292Q2Y1</accession>
<dbReference type="GO" id="GO:0005507">
    <property type="term" value="F:copper ion binding"/>
    <property type="evidence" value="ECO:0007669"/>
    <property type="project" value="TreeGrafter"/>
</dbReference>
<keyword evidence="1" id="KW-0479">Metal-binding</keyword>
<dbReference type="InterPro" id="IPR036163">
    <property type="entry name" value="HMA_dom_sf"/>
</dbReference>
<dbReference type="PROSITE" id="PS01047">
    <property type="entry name" value="HMA_1"/>
    <property type="match status" value="1"/>
</dbReference>
<dbReference type="Gene3D" id="3.30.70.100">
    <property type="match status" value="2"/>
</dbReference>
<name>A0A292Q2Y1_9PEZI</name>
<feature type="domain" description="HMA" evidence="4">
    <location>
        <begin position="231"/>
        <end position="302"/>
    </location>
</feature>
<reference evidence="5" key="1">
    <citation type="submission" date="2015-10" db="EMBL/GenBank/DDBJ databases">
        <authorList>
            <person name="Regsiter A."/>
            <person name="william w."/>
        </authorList>
    </citation>
    <scope>NUCLEOTIDE SEQUENCE</scope>
    <source>
        <strain evidence="5">Montdore</strain>
    </source>
</reference>
<keyword evidence="6" id="KW-1185">Reference proteome</keyword>
<dbReference type="GO" id="GO:0055070">
    <property type="term" value="P:copper ion homeostasis"/>
    <property type="evidence" value="ECO:0007669"/>
    <property type="project" value="TreeGrafter"/>
</dbReference>
<dbReference type="InterPro" id="IPR006121">
    <property type="entry name" value="HMA_dom"/>
</dbReference>
<protein>
    <recommendedName>
        <fullName evidence="4">HMA domain-containing protein</fullName>
    </recommendedName>
</protein>